<reference evidence="11 12" key="1">
    <citation type="submission" date="2023-03" db="EMBL/GenBank/DDBJ databases">
        <title>NovoSphingobium album sp. nov. isolated from polycyclic aromatic hydrocarbons- and heavy-metal polluted soil.</title>
        <authorList>
            <person name="Liu Z."/>
            <person name="Wang K."/>
        </authorList>
    </citation>
    <scope>NUCLEOTIDE SEQUENCE [LARGE SCALE GENOMIC DNA]</scope>
    <source>
        <strain evidence="11 12">H3SJ31-1</strain>
    </source>
</reference>
<organism evidence="11 12">
    <name type="scientific">Novosphingobium album</name>
    <name type="common">ex Liu et al. 2023</name>
    <dbReference type="NCBI Taxonomy" id="3031130"/>
    <lineage>
        <taxon>Bacteria</taxon>
        <taxon>Pseudomonadati</taxon>
        <taxon>Pseudomonadota</taxon>
        <taxon>Alphaproteobacteria</taxon>
        <taxon>Sphingomonadales</taxon>
        <taxon>Sphingomonadaceae</taxon>
        <taxon>Novosphingobium</taxon>
    </lineage>
</organism>
<dbReference type="Gene3D" id="1.10.3720.10">
    <property type="entry name" value="MetI-like"/>
    <property type="match status" value="1"/>
</dbReference>
<keyword evidence="2 9" id="KW-0813">Transport</keyword>
<accession>A0ABT5WXH1</accession>
<keyword evidence="5" id="KW-0571">Peptide transport</keyword>
<evidence type="ECO:0000256" key="8">
    <source>
        <dbReference type="ARBA" id="ARBA00023136"/>
    </source>
</evidence>
<dbReference type="PROSITE" id="PS50928">
    <property type="entry name" value="ABC_TM1"/>
    <property type="match status" value="1"/>
</dbReference>
<comment type="caution">
    <text evidence="11">The sequence shown here is derived from an EMBL/GenBank/DDBJ whole genome shotgun (WGS) entry which is preliminary data.</text>
</comment>
<evidence type="ECO:0000313" key="12">
    <source>
        <dbReference type="Proteomes" id="UP001216253"/>
    </source>
</evidence>
<evidence type="ECO:0000259" key="10">
    <source>
        <dbReference type="PROSITE" id="PS50928"/>
    </source>
</evidence>
<evidence type="ECO:0000256" key="9">
    <source>
        <dbReference type="RuleBase" id="RU363032"/>
    </source>
</evidence>
<proteinExistence type="inferred from homology"/>
<dbReference type="SUPFAM" id="SSF161098">
    <property type="entry name" value="MetI-like"/>
    <property type="match status" value="1"/>
</dbReference>
<dbReference type="CDD" id="cd06261">
    <property type="entry name" value="TM_PBP2"/>
    <property type="match status" value="1"/>
</dbReference>
<feature type="transmembrane region" description="Helical" evidence="9">
    <location>
        <begin position="181"/>
        <end position="203"/>
    </location>
</feature>
<keyword evidence="7 9" id="KW-1133">Transmembrane helix</keyword>
<comment type="similarity">
    <text evidence="9">Belongs to the binding-protein-dependent transport system permease family.</text>
</comment>
<evidence type="ECO:0000256" key="4">
    <source>
        <dbReference type="ARBA" id="ARBA00022692"/>
    </source>
</evidence>
<evidence type="ECO:0000256" key="2">
    <source>
        <dbReference type="ARBA" id="ARBA00022448"/>
    </source>
</evidence>
<keyword evidence="4 9" id="KW-0812">Transmembrane</keyword>
<sequence length="268" mass="28409">MIGSIPIIVIVLWALLPGLFTGHDPVAINPGERLQGPSLAHLLGTDQLGRDLYARIIYGARPTIGIALGSSMISASAGLFLGLFGGYGPRLLDSALLLICDAIVSLPMIIFALAVVALVGPSIFGLVLIIVTFSIPVYFRFVRTQAMVLRGTEYVKAARAIGASPGFIIARHLLPNVLGPLLIMMAMNIPSVIALESGLSFLGQGIQPPTPDWGSMLNDGYSYIRQGTHVIIAGSLPIIFATIGFTFFGEALRDALDPRSSGRKARDT</sequence>
<dbReference type="PANTHER" id="PTHR43386">
    <property type="entry name" value="OLIGOPEPTIDE TRANSPORT SYSTEM PERMEASE PROTEIN APPC"/>
    <property type="match status" value="1"/>
</dbReference>
<evidence type="ECO:0000313" key="11">
    <source>
        <dbReference type="EMBL" id="MDE8654603.1"/>
    </source>
</evidence>
<keyword evidence="8 9" id="KW-0472">Membrane</keyword>
<dbReference type="EMBL" id="JARESE010000092">
    <property type="protein sequence ID" value="MDE8654603.1"/>
    <property type="molecule type" value="Genomic_DNA"/>
</dbReference>
<dbReference type="InterPro" id="IPR050366">
    <property type="entry name" value="BP-dependent_transpt_permease"/>
</dbReference>
<evidence type="ECO:0000256" key="3">
    <source>
        <dbReference type="ARBA" id="ARBA00022475"/>
    </source>
</evidence>
<dbReference type="InterPro" id="IPR035906">
    <property type="entry name" value="MetI-like_sf"/>
</dbReference>
<keyword evidence="12" id="KW-1185">Reference proteome</keyword>
<evidence type="ECO:0000256" key="6">
    <source>
        <dbReference type="ARBA" id="ARBA00022927"/>
    </source>
</evidence>
<feature type="transmembrane region" description="Helical" evidence="9">
    <location>
        <begin position="64"/>
        <end position="84"/>
    </location>
</feature>
<feature type="transmembrane region" description="Helical" evidence="9">
    <location>
        <begin position="123"/>
        <end position="141"/>
    </location>
</feature>
<dbReference type="Proteomes" id="UP001216253">
    <property type="component" value="Unassembled WGS sequence"/>
</dbReference>
<name>A0ABT5WXH1_9SPHN</name>
<dbReference type="PANTHER" id="PTHR43386:SF1">
    <property type="entry name" value="D,D-DIPEPTIDE TRANSPORT SYSTEM PERMEASE PROTEIN DDPC-RELATED"/>
    <property type="match status" value="1"/>
</dbReference>
<evidence type="ECO:0000256" key="7">
    <source>
        <dbReference type="ARBA" id="ARBA00022989"/>
    </source>
</evidence>
<evidence type="ECO:0000256" key="1">
    <source>
        <dbReference type="ARBA" id="ARBA00004651"/>
    </source>
</evidence>
<protein>
    <submittedName>
        <fullName evidence="11">ABC transporter permease</fullName>
    </submittedName>
</protein>
<gene>
    <name evidence="11" type="ORF">PYV00_23170</name>
</gene>
<feature type="transmembrane region" description="Helical" evidence="9">
    <location>
        <begin position="223"/>
        <end position="249"/>
    </location>
</feature>
<keyword evidence="6" id="KW-0653">Protein transport</keyword>
<evidence type="ECO:0000256" key="5">
    <source>
        <dbReference type="ARBA" id="ARBA00022856"/>
    </source>
</evidence>
<dbReference type="InterPro" id="IPR000515">
    <property type="entry name" value="MetI-like"/>
</dbReference>
<feature type="domain" description="ABC transmembrane type-1" evidence="10">
    <location>
        <begin position="60"/>
        <end position="249"/>
    </location>
</feature>
<dbReference type="Pfam" id="PF00528">
    <property type="entry name" value="BPD_transp_1"/>
    <property type="match status" value="1"/>
</dbReference>
<comment type="subcellular location">
    <subcellularLocation>
        <location evidence="1 9">Cell membrane</location>
        <topology evidence="1 9">Multi-pass membrane protein</topology>
    </subcellularLocation>
</comment>
<keyword evidence="3" id="KW-1003">Cell membrane</keyword>
<feature type="transmembrane region" description="Helical" evidence="9">
    <location>
        <begin position="96"/>
        <end position="117"/>
    </location>
</feature>